<organism evidence="1">
    <name type="scientific">marine sediment metagenome</name>
    <dbReference type="NCBI Taxonomy" id="412755"/>
    <lineage>
        <taxon>unclassified sequences</taxon>
        <taxon>metagenomes</taxon>
        <taxon>ecological metagenomes</taxon>
    </lineage>
</organism>
<reference evidence="1" key="1">
    <citation type="journal article" date="2015" name="Nature">
        <title>Complex archaea that bridge the gap between prokaryotes and eukaryotes.</title>
        <authorList>
            <person name="Spang A."/>
            <person name="Saw J.H."/>
            <person name="Jorgensen S.L."/>
            <person name="Zaremba-Niedzwiedzka K."/>
            <person name="Martijn J."/>
            <person name="Lind A.E."/>
            <person name="van Eijk R."/>
            <person name="Schleper C."/>
            <person name="Guy L."/>
            <person name="Ettema T.J."/>
        </authorList>
    </citation>
    <scope>NUCLEOTIDE SEQUENCE</scope>
</reference>
<evidence type="ECO:0000313" key="1">
    <source>
        <dbReference type="EMBL" id="KKN15086.1"/>
    </source>
</evidence>
<dbReference type="Pfam" id="PF04860">
    <property type="entry name" value="Phage_portal"/>
    <property type="match status" value="1"/>
</dbReference>
<dbReference type="EMBL" id="LAZR01003748">
    <property type="protein sequence ID" value="KKN15086.1"/>
    <property type="molecule type" value="Genomic_DNA"/>
</dbReference>
<evidence type="ECO:0008006" key="2">
    <source>
        <dbReference type="Google" id="ProtNLM"/>
    </source>
</evidence>
<name>A0A0F9QPK3_9ZZZZ</name>
<sequence length="464" mass="52692">MEKESFISKVTPGFIKRAVLKSWMPFGSGLSSSMWGSGSPTWMAQNKTALIEKGFMMNPVVYMVVSYITRLASQIPWVLYEVKDEKMLNRFKNMDPMDTIRANIWEQKALEIITSNKILDIWKHPNSYQGQAEFIEQLLGFRLVTGETFMHGTGPLTGDNAGQKHSLEVLPSQMVGIEYGTPQEPVKDYFWVSDPSIRLTTNDVMQSKYWNPLPLREGGLHGMSPLLASTKLITRNNDSITASVSALQHMGAMGIMSRHPRGTEKDITPTQAEDVQDRYEKNFAGPKRRGKVMFVGAPLQWQQIGMSPVDMQIIEQEKMDLRYICSAYGLQSQLFNDPENKSYNNQREAKQSAYTQSVVPVMRSIRDELNRWWIPPFEEAAGVKLWFDMDLQAVPELQTNIKELMDWLETAKMLTYDEQRAVINYSALETPGMDVLWQDGGLITPEQGLMDVSSVDKFINQTGG</sequence>
<gene>
    <name evidence="1" type="ORF">LCGC14_0989610</name>
</gene>
<protein>
    <recommendedName>
        <fullName evidence="2">Portal protein</fullName>
    </recommendedName>
</protein>
<comment type="caution">
    <text evidence="1">The sequence shown here is derived from an EMBL/GenBank/DDBJ whole genome shotgun (WGS) entry which is preliminary data.</text>
</comment>
<dbReference type="InterPro" id="IPR006944">
    <property type="entry name" value="Phage/GTA_portal"/>
</dbReference>
<proteinExistence type="predicted"/>
<accession>A0A0F9QPK3</accession>
<dbReference type="AlphaFoldDB" id="A0A0F9QPK3"/>